<gene>
    <name evidence="2" type="ORF">CesoFtcFv8_011258</name>
</gene>
<dbReference type="EMBL" id="JAULUE010002054">
    <property type="protein sequence ID" value="KAK5894576.1"/>
    <property type="molecule type" value="Genomic_DNA"/>
</dbReference>
<evidence type="ECO:0000256" key="1">
    <source>
        <dbReference type="SAM" id="MobiDB-lite"/>
    </source>
</evidence>
<dbReference type="Proteomes" id="UP001335648">
    <property type="component" value="Unassembled WGS sequence"/>
</dbReference>
<organism evidence="2 3">
    <name type="scientific">Champsocephalus esox</name>
    <name type="common">pike icefish</name>
    <dbReference type="NCBI Taxonomy" id="159716"/>
    <lineage>
        <taxon>Eukaryota</taxon>
        <taxon>Metazoa</taxon>
        <taxon>Chordata</taxon>
        <taxon>Craniata</taxon>
        <taxon>Vertebrata</taxon>
        <taxon>Euteleostomi</taxon>
        <taxon>Actinopterygii</taxon>
        <taxon>Neopterygii</taxon>
        <taxon>Teleostei</taxon>
        <taxon>Neoteleostei</taxon>
        <taxon>Acanthomorphata</taxon>
        <taxon>Eupercaria</taxon>
        <taxon>Perciformes</taxon>
        <taxon>Notothenioidei</taxon>
        <taxon>Channichthyidae</taxon>
        <taxon>Champsocephalus</taxon>
    </lineage>
</organism>
<proteinExistence type="predicted"/>
<keyword evidence="3" id="KW-1185">Reference proteome</keyword>
<evidence type="ECO:0000313" key="3">
    <source>
        <dbReference type="Proteomes" id="UP001335648"/>
    </source>
</evidence>
<feature type="compositionally biased region" description="Low complexity" evidence="1">
    <location>
        <begin position="24"/>
        <end position="36"/>
    </location>
</feature>
<accession>A0AAN8GX07</accession>
<reference evidence="2 3" key="1">
    <citation type="journal article" date="2023" name="Mol. Biol. Evol.">
        <title>Genomics of Secondarily Temperate Adaptation in the Only Non-Antarctic Icefish.</title>
        <authorList>
            <person name="Rivera-Colon A.G."/>
            <person name="Rayamajhi N."/>
            <person name="Minhas B.F."/>
            <person name="Madrigal G."/>
            <person name="Bilyk K.T."/>
            <person name="Yoon V."/>
            <person name="Hune M."/>
            <person name="Gregory S."/>
            <person name="Cheng C.H.C."/>
            <person name="Catchen J.M."/>
        </authorList>
    </citation>
    <scope>NUCLEOTIDE SEQUENCE [LARGE SCALE GENOMIC DNA]</scope>
    <source>
        <strain evidence="2">JC2023a</strain>
    </source>
</reference>
<protein>
    <submittedName>
        <fullName evidence="2">Uncharacterized protein</fullName>
    </submittedName>
</protein>
<dbReference type="AlphaFoldDB" id="A0AAN8GX07"/>
<comment type="caution">
    <text evidence="2">The sequence shown here is derived from an EMBL/GenBank/DDBJ whole genome shotgun (WGS) entry which is preliminary data.</text>
</comment>
<name>A0AAN8GX07_9TELE</name>
<feature type="compositionally biased region" description="Basic and acidic residues" evidence="1">
    <location>
        <begin position="40"/>
        <end position="57"/>
    </location>
</feature>
<feature type="region of interest" description="Disordered" evidence="1">
    <location>
        <begin position="1"/>
        <end position="65"/>
    </location>
</feature>
<sequence>MERWRAQAPNVAATVAVAGRGDAGQRQQSQGEGQEAGWEEGGRGDGREAEQEGESHFNTEAPAIRQGGCICIREGHSSHSKSPLLSTLLVNG</sequence>
<evidence type="ECO:0000313" key="2">
    <source>
        <dbReference type="EMBL" id="KAK5894576.1"/>
    </source>
</evidence>